<name>A0A4V6NB22_9ACTN</name>
<feature type="transmembrane region" description="Helical" evidence="1">
    <location>
        <begin position="12"/>
        <end position="33"/>
    </location>
</feature>
<dbReference type="GO" id="GO:0016020">
    <property type="term" value="C:membrane"/>
    <property type="evidence" value="ECO:0007669"/>
    <property type="project" value="InterPro"/>
</dbReference>
<dbReference type="Proteomes" id="UP000295244">
    <property type="component" value="Unassembled WGS sequence"/>
</dbReference>
<dbReference type="OrthoDB" id="3216131at2"/>
<keyword evidence="1" id="KW-1133">Transmembrane helix</keyword>
<proteinExistence type="predicted"/>
<accession>A0A4V6NB22</accession>
<dbReference type="EMBL" id="SKBU01000014">
    <property type="protein sequence ID" value="TCJ17292.1"/>
    <property type="molecule type" value="Genomic_DNA"/>
</dbReference>
<keyword evidence="3" id="KW-1185">Reference proteome</keyword>
<dbReference type="AlphaFoldDB" id="A0A4V6NB22"/>
<organism evidence="2 3">
    <name type="scientific">Rubrobacter taiwanensis</name>
    <dbReference type="NCBI Taxonomy" id="185139"/>
    <lineage>
        <taxon>Bacteria</taxon>
        <taxon>Bacillati</taxon>
        <taxon>Actinomycetota</taxon>
        <taxon>Rubrobacteria</taxon>
        <taxon>Rubrobacterales</taxon>
        <taxon>Rubrobacteraceae</taxon>
        <taxon>Rubrobacter</taxon>
    </lineage>
</organism>
<dbReference type="InterPro" id="IPR003425">
    <property type="entry name" value="CCB3/YggT"/>
</dbReference>
<reference evidence="2 3" key="1">
    <citation type="submission" date="2019-03" db="EMBL/GenBank/DDBJ databases">
        <title>Whole genome sequence of a novel Rubrobacter taiwanensis strain, isolated from Yellowstone National Park.</title>
        <authorList>
            <person name="Freed S."/>
            <person name="Ramaley R.F."/>
            <person name="Kyndt J.A."/>
        </authorList>
    </citation>
    <scope>NUCLEOTIDE SEQUENCE [LARGE SCALE GENOMIC DNA]</scope>
    <source>
        <strain evidence="2 3">Yellowstone</strain>
    </source>
</reference>
<keyword evidence="1" id="KW-0472">Membrane</keyword>
<dbReference type="RefSeq" id="WP_132690391.1">
    <property type="nucleotide sequence ID" value="NZ_SKBU01000014.1"/>
</dbReference>
<keyword evidence="1" id="KW-0812">Transmembrane</keyword>
<feature type="transmembrane region" description="Helical" evidence="1">
    <location>
        <begin position="67"/>
        <end position="88"/>
    </location>
</feature>
<evidence type="ECO:0000313" key="2">
    <source>
        <dbReference type="EMBL" id="TCJ17292.1"/>
    </source>
</evidence>
<sequence>MTFSIAELLANVVNYAYYILLGFIIVWILFGWFGRYPSNELLQRVYDIVHNVVNPIMMPLRERLPPLRIGGIALDLSPIIALIGLFIARRLLLIIIENFVRPVTG</sequence>
<gene>
    <name evidence="2" type="ORF">E0L93_07085</name>
</gene>
<comment type="caution">
    <text evidence="2">The sequence shown here is derived from an EMBL/GenBank/DDBJ whole genome shotgun (WGS) entry which is preliminary data.</text>
</comment>
<protein>
    <submittedName>
        <fullName evidence="2">YggT family protein</fullName>
    </submittedName>
</protein>
<dbReference type="Pfam" id="PF02325">
    <property type="entry name" value="CCB3_YggT"/>
    <property type="match status" value="1"/>
</dbReference>
<evidence type="ECO:0000256" key="1">
    <source>
        <dbReference type="SAM" id="Phobius"/>
    </source>
</evidence>
<evidence type="ECO:0000313" key="3">
    <source>
        <dbReference type="Proteomes" id="UP000295244"/>
    </source>
</evidence>